<feature type="domain" description="Rit1 DUSP-like" evidence="1">
    <location>
        <begin position="345"/>
        <end position="449"/>
    </location>
</feature>
<dbReference type="Pfam" id="PF04179">
    <property type="entry name" value="Init_tRNA_PT"/>
    <property type="match status" value="1"/>
</dbReference>
<organism evidence="3 4">
    <name type="scientific">Imshaugia aleurites</name>
    <dbReference type="NCBI Taxonomy" id="172621"/>
    <lineage>
        <taxon>Eukaryota</taxon>
        <taxon>Fungi</taxon>
        <taxon>Dikarya</taxon>
        <taxon>Ascomycota</taxon>
        <taxon>Pezizomycotina</taxon>
        <taxon>Lecanoromycetes</taxon>
        <taxon>OSLEUM clade</taxon>
        <taxon>Lecanoromycetidae</taxon>
        <taxon>Lecanorales</taxon>
        <taxon>Lecanorineae</taxon>
        <taxon>Parmeliaceae</taxon>
        <taxon>Imshaugia</taxon>
    </lineage>
</organism>
<accession>A0A8H3I8R2</accession>
<comment type="caution">
    <text evidence="3">The sequence shown here is derived from an EMBL/GenBank/DDBJ whole genome shotgun (WGS) entry which is preliminary data.</text>
</comment>
<evidence type="ECO:0000259" key="2">
    <source>
        <dbReference type="Pfam" id="PF17184"/>
    </source>
</evidence>
<keyword evidence="4" id="KW-1185">Reference proteome</keyword>
<evidence type="ECO:0000313" key="4">
    <source>
        <dbReference type="Proteomes" id="UP000664534"/>
    </source>
</evidence>
<dbReference type="Pfam" id="PF17184">
    <property type="entry name" value="Rit1_C"/>
    <property type="match status" value="1"/>
</dbReference>
<dbReference type="EMBL" id="CAJPDT010000001">
    <property type="protein sequence ID" value="CAF9904479.1"/>
    <property type="molecule type" value="Genomic_DNA"/>
</dbReference>
<dbReference type="GO" id="GO:0005737">
    <property type="term" value="C:cytoplasm"/>
    <property type="evidence" value="ECO:0007669"/>
    <property type="project" value="TreeGrafter"/>
</dbReference>
<dbReference type="PANTHER" id="PTHR31811:SF0">
    <property type="entry name" value="TRNA A64-2'-O-RIBOSYLPHOSPHATE TRANSFERASE"/>
    <property type="match status" value="1"/>
</dbReference>
<dbReference type="PANTHER" id="PTHR31811">
    <property type="entry name" value="TRNA A64-2'-O-RIBOSYLPHOSPHATE TRANSFERASE"/>
    <property type="match status" value="1"/>
</dbReference>
<evidence type="ECO:0000313" key="3">
    <source>
        <dbReference type="EMBL" id="CAF9904479.1"/>
    </source>
</evidence>
<dbReference type="GO" id="GO:0019988">
    <property type="term" value="P:charged-tRNA amino acid modification"/>
    <property type="evidence" value="ECO:0007669"/>
    <property type="project" value="InterPro"/>
</dbReference>
<dbReference type="InterPro" id="IPR007306">
    <property type="entry name" value="Rit1"/>
</dbReference>
<reference evidence="3" key="1">
    <citation type="submission" date="2021-03" db="EMBL/GenBank/DDBJ databases">
        <authorList>
            <person name="Tagirdzhanova G."/>
        </authorList>
    </citation>
    <scope>NUCLEOTIDE SEQUENCE</scope>
</reference>
<dbReference type="InterPro" id="IPR033449">
    <property type="entry name" value="Rit1_N"/>
</dbReference>
<feature type="domain" description="Rit1 N-terminal" evidence="2">
    <location>
        <begin position="30"/>
        <end position="284"/>
    </location>
</feature>
<dbReference type="AlphaFoldDB" id="A0A8H3I8R2"/>
<evidence type="ECO:0008006" key="5">
    <source>
        <dbReference type="Google" id="ProtNLM"/>
    </source>
</evidence>
<evidence type="ECO:0000259" key="1">
    <source>
        <dbReference type="Pfam" id="PF04179"/>
    </source>
</evidence>
<dbReference type="OrthoDB" id="45256at2759"/>
<proteinExistence type="predicted"/>
<name>A0A8H3I8R2_9LECA</name>
<gene>
    <name evidence="3" type="ORF">IMSHALPRED_000075</name>
</gene>
<dbReference type="Proteomes" id="UP000664534">
    <property type="component" value="Unassembled WGS sequence"/>
</dbReference>
<sequence length="459" mass="50431">MAAESSLPTLFSSLLLPSASQSFSSTLSSLKRSTLSTSNRLHSIYQDSVFVQDVACNLNLPILANERCGSWYVEHKAGSAYFKSTDGHWGQWTFSKRRLNLQILNTIGIYGGCIIVDSTRRGKSMPDALSKTIPIWCAVINRLLFAEIPDIYKLSTPEEVVGASEHTQIEALLDGFVKSVENLGLDLFSLRSVLKKPVRPMWITPESASTHKSLSSTDYHTIICCTASRRVAGAEMTEDGYIQGAGDDSEGWSHGLTPDLFWRHRDQLLTAVEQELPDLIQNLISTDQSNGLAPSDTVKLGPTSLYIGTLSSVAQADLYDAIIICNRALPSKLDRETEEDKGARTLDLQCGHGKLGSRALRSQFPRIPPFIASLADHGSPPKILFVCSTGKDLSVGIALAVLCLFFDDSYDFSCRVTNMPIDKTLVRRHLALITTAKPTANPSRSTLQMLYGKNQWAQE</sequence>
<protein>
    <recommendedName>
        <fullName evidence="5">Initiator tRNA phosphoribosyl transferase family protein</fullName>
    </recommendedName>
</protein>
<dbReference type="InterPro" id="IPR033421">
    <property type="entry name" value="Rit1_DUSP-like"/>
</dbReference>
<dbReference type="GO" id="GO:0043399">
    <property type="term" value="F:tRNA adenosine(64)-2'-O-ribosylphosphate transferase activity"/>
    <property type="evidence" value="ECO:0007669"/>
    <property type="project" value="InterPro"/>
</dbReference>
<dbReference type="PIRSF" id="PIRSF007747">
    <property type="entry name" value="Ribosyl_Ptfrase"/>
    <property type="match status" value="1"/>
</dbReference>